<dbReference type="Proteomes" id="UP001201980">
    <property type="component" value="Unassembled WGS sequence"/>
</dbReference>
<dbReference type="EMBL" id="JAKWBI020000060">
    <property type="protein sequence ID" value="KAJ2904181.1"/>
    <property type="molecule type" value="Genomic_DNA"/>
</dbReference>
<accession>A0AAD5RU00</accession>
<dbReference type="AlphaFoldDB" id="A0AAD5RU00"/>
<keyword evidence="3" id="KW-1185">Reference proteome</keyword>
<evidence type="ECO:0000313" key="2">
    <source>
        <dbReference type="EMBL" id="KAJ2904181.1"/>
    </source>
</evidence>
<name>A0AAD5RU00_9PEZI</name>
<feature type="compositionally biased region" description="Polar residues" evidence="1">
    <location>
        <begin position="160"/>
        <end position="173"/>
    </location>
</feature>
<organism evidence="2 3">
    <name type="scientific">Zalerion maritima</name>
    <dbReference type="NCBI Taxonomy" id="339359"/>
    <lineage>
        <taxon>Eukaryota</taxon>
        <taxon>Fungi</taxon>
        <taxon>Dikarya</taxon>
        <taxon>Ascomycota</taxon>
        <taxon>Pezizomycotina</taxon>
        <taxon>Sordariomycetes</taxon>
        <taxon>Lulworthiomycetidae</taxon>
        <taxon>Lulworthiales</taxon>
        <taxon>Lulworthiaceae</taxon>
        <taxon>Zalerion</taxon>
    </lineage>
</organism>
<protein>
    <submittedName>
        <fullName evidence="2">Uncharacterized protein</fullName>
    </submittedName>
</protein>
<gene>
    <name evidence="2" type="ORF">MKZ38_008715</name>
</gene>
<feature type="region of interest" description="Disordered" evidence="1">
    <location>
        <begin position="127"/>
        <end position="177"/>
    </location>
</feature>
<proteinExistence type="predicted"/>
<sequence>MANAILRCSRTSPPLDLLASLVEFERKSRMKSPTTRRPGHKDSKIATTCKEPIFAAVIVLSSRETTAGIQLIVDLEMFGGIKRRESLSDMRGRRTSQPASTAIFFATSRKQRAHSALLHLPQLCTSGTKHTPSNCRKQHPPQRGRDSLEPRRLHGRCLPASNTGKRLKQGNSSWEDERSAGTVDDYYTLRRTTTTLGRVPSTPSLSSTPTASAPFNVRGLYEPWHRELDLEHDNSVDDEKGQNGQYRVALQLTGGGPDCCQNVNGLD</sequence>
<evidence type="ECO:0000313" key="3">
    <source>
        <dbReference type="Proteomes" id="UP001201980"/>
    </source>
</evidence>
<comment type="caution">
    <text evidence="2">The sequence shown here is derived from an EMBL/GenBank/DDBJ whole genome shotgun (WGS) entry which is preliminary data.</text>
</comment>
<evidence type="ECO:0000256" key="1">
    <source>
        <dbReference type="SAM" id="MobiDB-lite"/>
    </source>
</evidence>
<feature type="compositionally biased region" description="Basic and acidic residues" evidence="1">
    <location>
        <begin position="143"/>
        <end position="152"/>
    </location>
</feature>
<reference evidence="2" key="1">
    <citation type="submission" date="2022-07" db="EMBL/GenBank/DDBJ databases">
        <title>Draft genome sequence of Zalerion maritima ATCC 34329, a (micro)plastics degrading marine fungus.</title>
        <authorList>
            <person name="Paco A."/>
            <person name="Goncalves M.F.M."/>
            <person name="Rocha-Santos T.A.P."/>
            <person name="Alves A."/>
        </authorList>
    </citation>
    <scope>NUCLEOTIDE SEQUENCE</scope>
    <source>
        <strain evidence="2">ATCC 34329</strain>
    </source>
</reference>